<dbReference type="Pfam" id="PF10961">
    <property type="entry name" value="SelK_SelG"/>
    <property type="match status" value="1"/>
</dbReference>
<dbReference type="InterPro" id="IPR024491">
    <property type="entry name" value="Se_SelK/SelG"/>
</dbReference>
<feature type="region of interest" description="Disordered" evidence="1">
    <location>
        <begin position="48"/>
        <end position="92"/>
    </location>
</feature>
<keyword evidence="4" id="KW-1185">Reference proteome</keyword>
<dbReference type="EMBL" id="CAJNOC010001455">
    <property type="protein sequence ID" value="CAF0866377.1"/>
    <property type="molecule type" value="Genomic_DNA"/>
</dbReference>
<feature type="transmembrane region" description="Helical" evidence="2">
    <location>
        <begin position="16"/>
        <end position="35"/>
    </location>
</feature>
<proteinExistence type="predicted"/>
<feature type="compositionally biased region" description="Low complexity" evidence="1">
    <location>
        <begin position="48"/>
        <end position="62"/>
    </location>
</feature>
<protein>
    <recommendedName>
        <fullName evidence="5">Selenoprotein K</fullName>
    </recommendedName>
</protein>
<evidence type="ECO:0000256" key="2">
    <source>
        <dbReference type="SAM" id="Phobius"/>
    </source>
</evidence>
<dbReference type="OrthoDB" id="6503074at2759"/>
<reference evidence="3" key="1">
    <citation type="submission" date="2021-02" db="EMBL/GenBank/DDBJ databases">
        <authorList>
            <person name="Nowell W R."/>
        </authorList>
    </citation>
    <scope>NUCLEOTIDE SEQUENCE</scope>
    <source>
        <strain evidence="3">Ploen Becks lab</strain>
    </source>
</reference>
<keyword evidence="2" id="KW-1133">Transmembrane helix</keyword>
<keyword evidence="2" id="KW-0472">Membrane</keyword>
<accession>A0A813X8G6</accession>
<organism evidence="3 4">
    <name type="scientific">Brachionus calyciflorus</name>
    <dbReference type="NCBI Taxonomy" id="104777"/>
    <lineage>
        <taxon>Eukaryota</taxon>
        <taxon>Metazoa</taxon>
        <taxon>Spiralia</taxon>
        <taxon>Gnathifera</taxon>
        <taxon>Rotifera</taxon>
        <taxon>Eurotatoria</taxon>
        <taxon>Monogononta</taxon>
        <taxon>Pseudotrocha</taxon>
        <taxon>Ploima</taxon>
        <taxon>Brachionidae</taxon>
        <taxon>Brachionus</taxon>
    </lineage>
</organism>
<evidence type="ECO:0008006" key="5">
    <source>
        <dbReference type="Google" id="ProtNLM"/>
    </source>
</evidence>
<sequence length="92" mass="9756">MVYINSRGEIVESKPIHGQIVGFFYGIFSIFLLFFKTLFEPFTNQGPNNSGNYRLGGNRNSGSNGGNGVKKRIGGFSSMGSSPSAPPCAGSS</sequence>
<evidence type="ECO:0000256" key="1">
    <source>
        <dbReference type="SAM" id="MobiDB-lite"/>
    </source>
</evidence>
<comment type="caution">
    <text evidence="3">The sequence shown here is derived from an EMBL/GenBank/DDBJ whole genome shotgun (WGS) entry which is preliminary data.</text>
</comment>
<feature type="compositionally biased region" description="Low complexity" evidence="1">
    <location>
        <begin position="74"/>
        <end position="92"/>
    </location>
</feature>
<dbReference type="AlphaFoldDB" id="A0A813X8G6"/>
<keyword evidence="2" id="KW-0812">Transmembrane</keyword>
<name>A0A813X8G6_9BILA</name>
<evidence type="ECO:0000313" key="3">
    <source>
        <dbReference type="EMBL" id="CAF0866377.1"/>
    </source>
</evidence>
<dbReference type="Proteomes" id="UP000663879">
    <property type="component" value="Unassembled WGS sequence"/>
</dbReference>
<evidence type="ECO:0000313" key="4">
    <source>
        <dbReference type="Proteomes" id="UP000663879"/>
    </source>
</evidence>
<gene>
    <name evidence="3" type="ORF">OXX778_LOCUS9703</name>
</gene>